<sequence length="153" mass="17733">MDNRPVKKTKIQPLNGADFDDWLILWNAYLTFYGTSLPLKISKETWRKLCDDNTSIFGFGAYQNGKLVGIVHTVIHPNTWNDTEVCYLEDLYVAEDTRGAGIGRALIQHVYSFADMKNCNRVYWKTQESNTTARKIYDDLATLTDMVEYRYDL</sequence>
<dbReference type="PANTHER" id="PTHR10545:SF42">
    <property type="entry name" value="ACETYLTRANSFERASE"/>
    <property type="match status" value="1"/>
</dbReference>
<dbReference type="RefSeq" id="WP_077449843.1">
    <property type="nucleotide sequence ID" value="NZ_FUGD01000228.1"/>
</dbReference>
<dbReference type="STRING" id="1945520.A1019T_02502"/>
<evidence type="ECO:0000313" key="5">
    <source>
        <dbReference type="Proteomes" id="UP000188169"/>
    </source>
</evidence>
<protein>
    <submittedName>
        <fullName evidence="4">Putative acetyltransferase</fullName>
    </submittedName>
</protein>
<evidence type="ECO:0000256" key="1">
    <source>
        <dbReference type="ARBA" id="ARBA00022679"/>
    </source>
</evidence>
<dbReference type="Gene3D" id="3.40.630.30">
    <property type="match status" value="1"/>
</dbReference>
<dbReference type="AlphaFoldDB" id="A0A1R4EIZ9"/>
<evidence type="ECO:0000313" key="4">
    <source>
        <dbReference type="EMBL" id="SJM38505.1"/>
    </source>
</evidence>
<accession>A0A1R4EIZ9</accession>
<dbReference type="Pfam" id="PF00583">
    <property type="entry name" value="Acetyltransf_1"/>
    <property type="match status" value="1"/>
</dbReference>
<evidence type="ECO:0000256" key="2">
    <source>
        <dbReference type="ARBA" id="ARBA00023315"/>
    </source>
</evidence>
<dbReference type="CDD" id="cd04301">
    <property type="entry name" value="NAT_SF"/>
    <property type="match status" value="1"/>
</dbReference>
<dbReference type="PANTHER" id="PTHR10545">
    <property type="entry name" value="DIAMINE N-ACETYLTRANSFERASE"/>
    <property type="match status" value="1"/>
</dbReference>
<dbReference type="GO" id="GO:0008080">
    <property type="term" value="F:N-acetyltransferase activity"/>
    <property type="evidence" value="ECO:0007669"/>
    <property type="project" value="TreeGrafter"/>
</dbReference>
<keyword evidence="5" id="KW-1185">Reference proteome</keyword>
<dbReference type="SUPFAM" id="SSF55729">
    <property type="entry name" value="Acyl-CoA N-acyltransferases (Nat)"/>
    <property type="match status" value="1"/>
</dbReference>
<feature type="domain" description="N-acetyltransferase" evidence="3">
    <location>
        <begin position="9"/>
        <end position="153"/>
    </location>
</feature>
<dbReference type="InterPro" id="IPR016181">
    <property type="entry name" value="Acyl_CoA_acyltransferase"/>
</dbReference>
<proteinExistence type="predicted"/>
<name>A0A1R4EIZ9_9GAMM</name>
<dbReference type="InterPro" id="IPR051016">
    <property type="entry name" value="Diverse_Substrate_AcTransf"/>
</dbReference>
<keyword evidence="1 4" id="KW-0808">Transferase</keyword>
<dbReference type="Proteomes" id="UP000188169">
    <property type="component" value="Unassembled WGS sequence"/>
</dbReference>
<reference evidence="5" key="1">
    <citation type="submission" date="2017-02" db="EMBL/GenBank/DDBJ databases">
        <authorList>
            <person name="Mornico D."/>
        </authorList>
    </citation>
    <scope>NUCLEOTIDE SEQUENCE [LARGE SCALE GENOMIC DNA]</scope>
</reference>
<dbReference type="InterPro" id="IPR000182">
    <property type="entry name" value="GNAT_dom"/>
</dbReference>
<dbReference type="EMBL" id="FUGD01000228">
    <property type="protein sequence ID" value="SJM38505.1"/>
    <property type="molecule type" value="Genomic_DNA"/>
</dbReference>
<dbReference type="PROSITE" id="PS51186">
    <property type="entry name" value="GNAT"/>
    <property type="match status" value="1"/>
</dbReference>
<dbReference type="OrthoDB" id="9805924at2"/>
<keyword evidence="2" id="KW-0012">Acyltransferase</keyword>
<organism evidence="4 5">
    <name type="scientific">Psychrobacter pasteurii</name>
    <dbReference type="NCBI Taxonomy" id="1945520"/>
    <lineage>
        <taxon>Bacteria</taxon>
        <taxon>Pseudomonadati</taxon>
        <taxon>Pseudomonadota</taxon>
        <taxon>Gammaproteobacteria</taxon>
        <taxon>Moraxellales</taxon>
        <taxon>Moraxellaceae</taxon>
        <taxon>Psychrobacter</taxon>
    </lineage>
</organism>
<evidence type="ECO:0000259" key="3">
    <source>
        <dbReference type="PROSITE" id="PS51186"/>
    </source>
</evidence>
<gene>
    <name evidence="4" type="ORF">A1019T_02502</name>
</gene>